<sequence length="193" mass="21357">MTATRRADMFTADGRPSDDDPREHRPRLGDERTTLVESLRAQRLTLEMKCAGLDAEAMARRAVEPSTMSLLGLVRHLAEIERATFRKMLAGQDAPRLFCTETDRDGDFNGAVADPQVVAEAWDAWRSEVDFAVRLVAEAPSLDVTGDDPLNQHGSGGGAMSLREVLVGMIEEYARHMGHVDLLRERIDGRLGQ</sequence>
<evidence type="ECO:0000256" key="1">
    <source>
        <dbReference type="SAM" id="MobiDB-lite"/>
    </source>
</evidence>
<dbReference type="EMBL" id="CP016076">
    <property type="protein sequence ID" value="APU14042.1"/>
    <property type="molecule type" value="Genomic_DNA"/>
</dbReference>
<feature type="region of interest" description="Disordered" evidence="1">
    <location>
        <begin position="1"/>
        <end position="30"/>
    </location>
</feature>
<evidence type="ECO:0000313" key="3">
    <source>
        <dbReference type="Proteomes" id="UP000185511"/>
    </source>
</evidence>
<dbReference type="InterPro" id="IPR034660">
    <property type="entry name" value="DinB/YfiT-like"/>
</dbReference>
<dbReference type="Gene3D" id="1.20.120.450">
    <property type="entry name" value="dinb family like domain"/>
    <property type="match status" value="1"/>
</dbReference>
<protein>
    <submittedName>
        <fullName evidence="2">DUF664 family protein</fullName>
    </submittedName>
</protein>
<dbReference type="Proteomes" id="UP000185511">
    <property type="component" value="Chromosome"/>
</dbReference>
<gene>
    <name evidence="2" type="ORF">UA74_09895</name>
</gene>
<dbReference type="SUPFAM" id="SSF109854">
    <property type="entry name" value="DinB/YfiT-like putative metalloenzymes"/>
    <property type="match status" value="1"/>
</dbReference>
<reference evidence="3" key="1">
    <citation type="submission" date="2016-06" db="EMBL/GenBank/DDBJ databases">
        <title>Complete genome sequence of Actinoalloteichus fjordicus DSM 46855 (=ADI127-17), type strain of the new species Actinoalloteichus fjordicus.</title>
        <authorList>
            <person name="Ruckert C."/>
            <person name="Nouioui I."/>
            <person name="Willmese J."/>
            <person name="van Wezel G."/>
            <person name="Klenk H.-P."/>
            <person name="Kalinowski J."/>
            <person name="Zotchev S.B."/>
        </authorList>
    </citation>
    <scope>NUCLEOTIDE SEQUENCE [LARGE SCALE GENOMIC DNA]</scope>
    <source>
        <strain evidence="3">ADI127-7</strain>
    </source>
</reference>
<dbReference type="RefSeq" id="WP_075743628.1">
    <property type="nucleotide sequence ID" value="NZ_CP016076.1"/>
</dbReference>
<proteinExistence type="predicted"/>
<dbReference type="KEGG" id="acad:UA74_09895"/>
<keyword evidence="3" id="KW-1185">Reference proteome</keyword>
<dbReference type="Pfam" id="PF04978">
    <property type="entry name" value="MST"/>
    <property type="match status" value="1"/>
</dbReference>
<dbReference type="InterPro" id="IPR007061">
    <property type="entry name" value="MST-like"/>
</dbReference>
<feature type="compositionally biased region" description="Basic and acidic residues" evidence="1">
    <location>
        <begin position="15"/>
        <end position="30"/>
    </location>
</feature>
<dbReference type="AlphaFoldDB" id="A0AAC9LC83"/>
<organism evidence="2 3">
    <name type="scientific">Actinoalloteichus fjordicus</name>
    <dbReference type="NCBI Taxonomy" id="1612552"/>
    <lineage>
        <taxon>Bacteria</taxon>
        <taxon>Bacillati</taxon>
        <taxon>Actinomycetota</taxon>
        <taxon>Actinomycetes</taxon>
        <taxon>Pseudonocardiales</taxon>
        <taxon>Pseudonocardiaceae</taxon>
        <taxon>Actinoalloteichus</taxon>
    </lineage>
</organism>
<evidence type="ECO:0000313" key="2">
    <source>
        <dbReference type="EMBL" id="APU14042.1"/>
    </source>
</evidence>
<accession>A0AAC9LC83</accession>
<name>A0AAC9LC83_9PSEU</name>